<keyword evidence="3" id="KW-1185">Reference proteome</keyword>
<feature type="region of interest" description="Disordered" evidence="1">
    <location>
        <begin position="57"/>
        <end position="197"/>
    </location>
</feature>
<evidence type="ECO:0000313" key="3">
    <source>
        <dbReference type="Proteomes" id="UP001177744"/>
    </source>
</evidence>
<evidence type="ECO:0000256" key="1">
    <source>
        <dbReference type="SAM" id="MobiDB-lite"/>
    </source>
</evidence>
<feature type="compositionally biased region" description="Basic and acidic residues" evidence="1">
    <location>
        <begin position="156"/>
        <end position="166"/>
    </location>
</feature>
<dbReference type="InterPro" id="IPR022773">
    <property type="entry name" value="Siva"/>
</dbReference>
<reference evidence="2" key="1">
    <citation type="submission" date="2023-06" db="EMBL/GenBank/DDBJ databases">
        <title>Reference genome for the Northern bat (Eptesicus nilssonii), a most northern bat species.</title>
        <authorList>
            <person name="Laine V.N."/>
            <person name="Pulliainen A.T."/>
            <person name="Lilley T.M."/>
        </authorList>
    </citation>
    <scope>NUCLEOTIDE SEQUENCE</scope>
    <source>
        <strain evidence="2">BLF_Eptnil</strain>
        <tissue evidence="2">Kidney</tissue>
    </source>
</reference>
<gene>
    <name evidence="2" type="ORF">QTO34_020223</name>
</gene>
<protein>
    <submittedName>
        <fullName evidence="2">Uncharacterized protein</fullName>
    </submittedName>
</protein>
<dbReference type="EMBL" id="JAULJE010000009">
    <property type="protein sequence ID" value="KAK1339540.1"/>
    <property type="molecule type" value="Genomic_DNA"/>
</dbReference>
<name>A0AA40LNI3_CNENI</name>
<proteinExistence type="predicted"/>
<evidence type="ECO:0000313" key="2">
    <source>
        <dbReference type="EMBL" id="KAK1339540.1"/>
    </source>
</evidence>
<dbReference type="AlphaFoldDB" id="A0AA40LNI3"/>
<feature type="compositionally biased region" description="Basic and acidic residues" evidence="1">
    <location>
        <begin position="180"/>
        <end position="189"/>
    </location>
</feature>
<comment type="caution">
    <text evidence="2">The sequence shown here is derived from an EMBL/GenBank/DDBJ whole genome shotgun (WGS) entry which is preliminary data.</text>
</comment>
<organism evidence="2 3">
    <name type="scientific">Cnephaeus nilssonii</name>
    <name type="common">Northern bat</name>
    <name type="synonym">Eptesicus nilssonii</name>
    <dbReference type="NCBI Taxonomy" id="3371016"/>
    <lineage>
        <taxon>Eukaryota</taxon>
        <taxon>Metazoa</taxon>
        <taxon>Chordata</taxon>
        <taxon>Craniata</taxon>
        <taxon>Vertebrata</taxon>
        <taxon>Euteleostomi</taxon>
        <taxon>Mammalia</taxon>
        <taxon>Eutheria</taxon>
        <taxon>Laurasiatheria</taxon>
        <taxon>Chiroptera</taxon>
        <taxon>Yangochiroptera</taxon>
        <taxon>Vespertilionidae</taxon>
        <taxon>Cnephaeus</taxon>
    </lineage>
</organism>
<dbReference type="Pfam" id="PF05458">
    <property type="entry name" value="Siva"/>
    <property type="match status" value="1"/>
</dbReference>
<accession>A0AA40LNI3</accession>
<dbReference type="Proteomes" id="UP001177744">
    <property type="component" value="Unassembled WGS sequence"/>
</dbReference>
<sequence length="197" mass="20627">MPKRGCPFGVAAPLQLKVRVGWKELGRGVCSERYSREIYGECGVGLPPCDAGLGRAVPTGRAPGRPGASEGAGDRSWSFERDGNAPTPTCGGHSSHDASLPPHTSGLCAVPPPGSVLRGCRPRALAGLPGTGAPRAQREVREGDVLGALSSQKSRSHGEVFEERALPARPCGCARRRLRERGPRGEPQGEGRGPGRR</sequence>